<dbReference type="NCBIfam" id="TIGR00879">
    <property type="entry name" value="SP"/>
    <property type="match status" value="1"/>
</dbReference>
<keyword evidence="4" id="KW-0762">Sugar transport</keyword>
<dbReference type="PANTHER" id="PTHR48021">
    <property type="match status" value="1"/>
</dbReference>
<dbReference type="GO" id="GO:0005886">
    <property type="term" value="C:plasma membrane"/>
    <property type="evidence" value="ECO:0007669"/>
    <property type="project" value="UniProtKB-SubCell"/>
</dbReference>
<evidence type="ECO:0000313" key="13">
    <source>
        <dbReference type="RefSeq" id="XP_018329738.1"/>
    </source>
</evidence>
<keyword evidence="3" id="KW-1003">Cell membrane</keyword>
<dbReference type="PROSITE" id="PS50850">
    <property type="entry name" value="MFS"/>
    <property type="match status" value="1"/>
</dbReference>
<dbReference type="InterPro" id="IPR020846">
    <property type="entry name" value="MFS_dom"/>
</dbReference>
<evidence type="ECO:0000256" key="5">
    <source>
        <dbReference type="ARBA" id="ARBA00022692"/>
    </source>
</evidence>
<feature type="transmembrane region" description="Helical" evidence="10">
    <location>
        <begin position="384"/>
        <end position="405"/>
    </location>
</feature>
<dbReference type="STRING" id="224129.A0A1W4XBD5"/>
<dbReference type="RefSeq" id="XP_018329738.1">
    <property type="nucleotide sequence ID" value="XM_018474236.1"/>
</dbReference>
<dbReference type="Proteomes" id="UP000192223">
    <property type="component" value="Unplaced"/>
</dbReference>
<feature type="transmembrane region" description="Helical" evidence="10">
    <location>
        <begin position="165"/>
        <end position="186"/>
    </location>
</feature>
<dbReference type="GeneID" id="108740054"/>
<dbReference type="AlphaFoldDB" id="A0A1W4XBD5"/>
<evidence type="ECO:0000259" key="11">
    <source>
        <dbReference type="PROSITE" id="PS50850"/>
    </source>
</evidence>
<feature type="domain" description="Major facilitator superfamily (MFS) profile" evidence="11">
    <location>
        <begin position="14"/>
        <end position="439"/>
    </location>
</feature>
<dbReference type="InParanoid" id="A0A1W4XBD5"/>
<evidence type="ECO:0000256" key="1">
    <source>
        <dbReference type="ARBA" id="ARBA00004651"/>
    </source>
</evidence>
<keyword evidence="8" id="KW-0325">Glycoprotein</keyword>
<feature type="transmembrane region" description="Helical" evidence="10">
    <location>
        <begin position="417"/>
        <end position="435"/>
    </location>
</feature>
<gene>
    <name evidence="13" type="primary">LOC108740054</name>
</gene>
<dbReference type="InterPro" id="IPR050549">
    <property type="entry name" value="MFS_Trehalose_Transporter"/>
</dbReference>
<comment type="subcellular location">
    <subcellularLocation>
        <location evidence="1">Cell membrane</location>
        <topology evidence="1">Multi-pass membrane protein</topology>
    </subcellularLocation>
</comment>
<dbReference type="PROSITE" id="PS00216">
    <property type="entry name" value="SUGAR_TRANSPORT_1"/>
    <property type="match status" value="1"/>
</dbReference>
<dbReference type="PROSITE" id="PS00217">
    <property type="entry name" value="SUGAR_TRANSPORT_2"/>
    <property type="match status" value="1"/>
</dbReference>
<dbReference type="FunFam" id="1.20.1250.20:FF:000218">
    <property type="entry name" value="facilitated trehalose transporter Tret1"/>
    <property type="match status" value="1"/>
</dbReference>
<dbReference type="PANTHER" id="PTHR48021:SF1">
    <property type="entry name" value="GH07001P-RELATED"/>
    <property type="match status" value="1"/>
</dbReference>
<proteinExistence type="inferred from homology"/>
<organism evidence="12 13">
    <name type="scientific">Agrilus planipennis</name>
    <name type="common">Emerald ash borer</name>
    <name type="synonym">Agrilus marcopoli</name>
    <dbReference type="NCBI Taxonomy" id="224129"/>
    <lineage>
        <taxon>Eukaryota</taxon>
        <taxon>Metazoa</taxon>
        <taxon>Ecdysozoa</taxon>
        <taxon>Arthropoda</taxon>
        <taxon>Hexapoda</taxon>
        <taxon>Insecta</taxon>
        <taxon>Pterygota</taxon>
        <taxon>Neoptera</taxon>
        <taxon>Endopterygota</taxon>
        <taxon>Coleoptera</taxon>
        <taxon>Polyphaga</taxon>
        <taxon>Elateriformia</taxon>
        <taxon>Buprestoidea</taxon>
        <taxon>Buprestidae</taxon>
        <taxon>Agrilinae</taxon>
        <taxon>Agrilus</taxon>
    </lineage>
</organism>
<dbReference type="Gene3D" id="1.20.1250.20">
    <property type="entry name" value="MFS general substrate transporter like domains"/>
    <property type="match status" value="1"/>
</dbReference>
<sequence>MILNIKLQTKLKQYGAAVCVGSVLIGMSFTWSSPVIAQLEHGNGSFNITTEEASWIGSCMAFGAAVSAVPLGYLADRFGRKKCTLVLTIPVVLFTALAYIGSNVYYIYIGRVFSGLGTGGMSAIAPRYMSEIADVKVRASLNSLFQALIYCGSLYNAVLGKYLDYRTFTIVSNGVGLVLVMGFLFFPESPTFLMMKNDTAGAEKALRFFRHNQDNVKQELDEILRNTETRKKTKTSFWVVCKSKAATRSLVATLGIIIFQVLSGVDVLLYYAVSIFEMTGSNFDPFTCSIILSSTQILSTLLAVNIIERFNRKTFLYISTVGVCMSLILLGIFFQLKQLGFDSSVLNIVPMVSTILFFVFYLIGLGPIPWLMPGELYPVEIKGPASGLTITVCWAMVFAVTKTFLLTVEAYPPQYTFYFYSFFMILCLVFTRYFMPETKGKTLQEIQDELSR</sequence>
<evidence type="ECO:0000256" key="8">
    <source>
        <dbReference type="ARBA" id="ARBA00023180"/>
    </source>
</evidence>
<name>A0A1W4XBD5_AGRPL</name>
<evidence type="ECO:0000256" key="3">
    <source>
        <dbReference type="ARBA" id="ARBA00022475"/>
    </source>
</evidence>
<feature type="transmembrane region" description="Helical" evidence="10">
    <location>
        <begin position="53"/>
        <end position="73"/>
    </location>
</feature>
<dbReference type="Pfam" id="PF00083">
    <property type="entry name" value="Sugar_tr"/>
    <property type="match status" value="1"/>
</dbReference>
<protein>
    <submittedName>
        <fullName evidence="13">Facilitated trehalose transporter Tret1-like</fullName>
    </submittedName>
</protein>
<feature type="transmembrane region" description="Helical" evidence="10">
    <location>
        <begin position="314"/>
        <end position="336"/>
    </location>
</feature>
<keyword evidence="6 10" id="KW-1133">Transmembrane helix</keyword>
<dbReference type="KEGG" id="apln:108740054"/>
<dbReference type="GO" id="GO:0022857">
    <property type="term" value="F:transmembrane transporter activity"/>
    <property type="evidence" value="ECO:0007669"/>
    <property type="project" value="InterPro"/>
</dbReference>
<dbReference type="InterPro" id="IPR036259">
    <property type="entry name" value="MFS_trans_sf"/>
</dbReference>
<feature type="transmembrane region" description="Helical" evidence="10">
    <location>
        <begin position="85"/>
        <end position="102"/>
    </location>
</feature>
<reference evidence="13" key="1">
    <citation type="submission" date="2025-08" db="UniProtKB">
        <authorList>
            <consortium name="RefSeq"/>
        </authorList>
    </citation>
    <scope>IDENTIFICATION</scope>
    <source>
        <tissue evidence="13">Entire body</tissue>
    </source>
</reference>
<comment type="similarity">
    <text evidence="9">Belongs to the major facilitator superfamily. Sugar transporter (TC 2.A.1.1) family.</text>
</comment>
<dbReference type="InterPro" id="IPR005829">
    <property type="entry name" value="Sugar_transporter_CS"/>
</dbReference>
<dbReference type="OrthoDB" id="6612291at2759"/>
<accession>A0A1W4XBD5</accession>
<dbReference type="InterPro" id="IPR005828">
    <property type="entry name" value="MFS_sugar_transport-like"/>
</dbReference>
<evidence type="ECO:0000256" key="9">
    <source>
        <dbReference type="RuleBase" id="RU003346"/>
    </source>
</evidence>
<evidence type="ECO:0000256" key="10">
    <source>
        <dbReference type="SAM" id="Phobius"/>
    </source>
</evidence>
<dbReference type="SUPFAM" id="SSF103473">
    <property type="entry name" value="MFS general substrate transporter"/>
    <property type="match status" value="1"/>
</dbReference>
<evidence type="ECO:0000256" key="2">
    <source>
        <dbReference type="ARBA" id="ARBA00022448"/>
    </source>
</evidence>
<feature type="transmembrane region" description="Helical" evidence="10">
    <location>
        <begin position="14"/>
        <end position="33"/>
    </location>
</feature>
<dbReference type="InterPro" id="IPR003663">
    <property type="entry name" value="Sugar/inositol_transpt"/>
</dbReference>
<keyword evidence="12" id="KW-1185">Reference proteome</keyword>
<feature type="transmembrane region" description="Helical" evidence="10">
    <location>
        <begin position="348"/>
        <end position="372"/>
    </location>
</feature>
<evidence type="ECO:0000256" key="7">
    <source>
        <dbReference type="ARBA" id="ARBA00023136"/>
    </source>
</evidence>
<keyword evidence="7 10" id="KW-0472">Membrane</keyword>
<evidence type="ECO:0000256" key="6">
    <source>
        <dbReference type="ARBA" id="ARBA00022989"/>
    </source>
</evidence>
<keyword evidence="5 10" id="KW-0812">Transmembrane</keyword>
<dbReference type="PRINTS" id="PR00171">
    <property type="entry name" value="SUGRTRNSPORT"/>
</dbReference>
<evidence type="ECO:0000313" key="12">
    <source>
        <dbReference type="Proteomes" id="UP000192223"/>
    </source>
</evidence>
<feature type="transmembrane region" description="Helical" evidence="10">
    <location>
        <begin position="283"/>
        <end position="307"/>
    </location>
</feature>
<keyword evidence="2 9" id="KW-0813">Transport</keyword>
<feature type="transmembrane region" description="Helical" evidence="10">
    <location>
        <begin position="250"/>
        <end position="271"/>
    </location>
</feature>
<evidence type="ECO:0000256" key="4">
    <source>
        <dbReference type="ARBA" id="ARBA00022597"/>
    </source>
</evidence>